<evidence type="ECO:0000313" key="2">
    <source>
        <dbReference type="Proteomes" id="UP000824782"/>
    </source>
</evidence>
<evidence type="ECO:0000313" key="1">
    <source>
        <dbReference type="EMBL" id="KAG8535279.1"/>
    </source>
</evidence>
<dbReference type="Proteomes" id="UP000824782">
    <property type="component" value="Unassembled WGS sequence"/>
</dbReference>
<organism evidence="1 2">
    <name type="scientific">Engystomops pustulosus</name>
    <name type="common">Tungara frog</name>
    <name type="synonym">Physalaemus pustulosus</name>
    <dbReference type="NCBI Taxonomy" id="76066"/>
    <lineage>
        <taxon>Eukaryota</taxon>
        <taxon>Metazoa</taxon>
        <taxon>Chordata</taxon>
        <taxon>Craniata</taxon>
        <taxon>Vertebrata</taxon>
        <taxon>Euteleostomi</taxon>
        <taxon>Amphibia</taxon>
        <taxon>Batrachia</taxon>
        <taxon>Anura</taxon>
        <taxon>Neobatrachia</taxon>
        <taxon>Hyloidea</taxon>
        <taxon>Leptodactylidae</taxon>
        <taxon>Leiuperinae</taxon>
        <taxon>Engystomops</taxon>
    </lineage>
</organism>
<name>A0AAV6YCK9_ENGPU</name>
<gene>
    <name evidence="1" type="ORF">GDO81_028930</name>
</gene>
<protein>
    <submittedName>
        <fullName evidence="1">Uncharacterized protein</fullName>
    </submittedName>
</protein>
<dbReference type="AlphaFoldDB" id="A0AAV6YCK9"/>
<keyword evidence="2" id="KW-1185">Reference proteome</keyword>
<dbReference type="EMBL" id="WNYA01071881">
    <property type="protein sequence ID" value="KAG8535279.1"/>
    <property type="molecule type" value="Genomic_DNA"/>
</dbReference>
<reference evidence="1" key="1">
    <citation type="thesis" date="2020" institute="ProQuest LLC" country="789 East Eisenhower Parkway, Ann Arbor, MI, USA">
        <title>Comparative Genomics and Chromosome Evolution.</title>
        <authorList>
            <person name="Mudd A.B."/>
        </authorList>
    </citation>
    <scope>NUCLEOTIDE SEQUENCE</scope>
    <source>
        <strain evidence="1">237g6f4</strain>
        <tissue evidence="1">Blood</tissue>
    </source>
</reference>
<proteinExistence type="predicted"/>
<accession>A0AAV6YCK9</accession>
<comment type="caution">
    <text evidence="1">The sequence shown here is derived from an EMBL/GenBank/DDBJ whole genome shotgun (WGS) entry which is preliminary data.</text>
</comment>
<sequence length="92" mass="10616">MMINIIHLCVMKSLYKSTCSVIVSGFCIMKTQEHTRQVQDNVVEKFKAGFGYKTLFYDFTYFKHPKEPCARDHIVMEGGSDHCKSTKTRTSL</sequence>